<gene>
    <name evidence="2" type="ORF">Cvel_26170</name>
</gene>
<name>A0A0G4HD31_9ALVE</name>
<proteinExistence type="predicted"/>
<evidence type="ECO:0008006" key="3">
    <source>
        <dbReference type="Google" id="ProtNLM"/>
    </source>
</evidence>
<organism evidence="2">
    <name type="scientific">Chromera velia CCMP2878</name>
    <dbReference type="NCBI Taxonomy" id="1169474"/>
    <lineage>
        <taxon>Eukaryota</taxon>
        <taxon>Sar</taxon>
        <taxon>Alveolata</taxon>
        <taxon>Colpodellida</taxon>
        <taxon>Chromeraceae</taxon>
        <taxon>Chromera</taxon>
    </lineage>
</organism>
<evidence type="ECO:0000313" key="2">
    <source>
        <dbReference type="EMBL" id="CEM41670.1"/>
    </source>
</evidence>
<dbReference type="Gene3D" id="3.30.460.10">
    <property type="entry name" value="Beta Polymerase, domain 2"/>
    <property type="match status" value="1"/>
</dbReference>
<dbReference type="SUPFAM" id="SSF81301">
    <property type="entry name" value="Nucleotidyltransferase"/>
    <property type="match status" value="1"/>
</dbReference>
<dbReference type="EMBL" id="CDMZ01002284">
    <property type="protein sequence ID" value="CEM41670.1"/>
    <property type="molecule type" value="Genomic_DNA"/>
</dbReference>
<protein>
    <recommendedName>
        <fullName evidence="3">Polymerase nucleotidyl transferase domain-containing protein</fullName>
    </recommendedName>
</protein>
<reference evidence="2" key="1">
    <citation type="submission" date="2014-11" db="EMBL/GenBank/DDBJ databases">
        <authorList>
            <person name="Otto D Thomas"/>
            <person name="Naeem Raeece"/>
        </authorList>
    </citation>
    <scope>NUCLEOTIDE SEQUENCE</scope>
</reference>
<feature type="region of interest" description="Disordered" evidence="1">
    <location>
        <begin position="261"/>
        <end position="321"/>
    </location>
</feature>
<feature type="compositionally biased region" description="Basic and acidic residues" evidence="1">
    <location>
        <begin position="266"/>
        <end position="308"/>
    </location>
</feature>
<evidence type="ECO:0000256" key="1">
    <source>
        <dbReference type="SAM" id="MobiDB-lite"/>
    </source>
</evidence>
<sequence>MLGKGWITFSRLLDLDSSEKRAELEQLRGIVDERKCVIDAVCSDFFRPLGAQGIQCAQHGSWVQGCALPDSDVDVRVNDPNLTLTKRILGKKQEETEETGETGELRGAAGFTMTEEKGDWRLEVVHDSTGVLLDVISRSEVENESLLKTAHIVECLHQAVDENFFLTVLLLKLWVRENRASFQPKFGYPNGYTFLLLLIFFCTHRHAAPMLPVIVCRHLVRDHKEEWADYENAVQNGPSGDAWGGGGDWKTEDWVGTSREAAGEWGETHARGKEKSGGVGGENKDEASDSRNETEGVDEKTSKKKSVEESPADSVPKLEVLPPSGPLVSLDPFELFAEFLRFLVFDLQGRSVSFELEGRYPLPVLGAYAQASPLISRGVWDVKEAFTLAQKCRCRVRESSADLDTGGDWPSDWGDVRSTIRRIAAEDYQRLTGSASFLFMASYESSSEEGSEASLL</sequence>
<dbReference type="AlphaFoldDB" id="A0A0G4HD31"/>
<dbReference type="PhylomeDB" id="A0A0G4HD31"/>
<dbReference type="SUPFAM" id="SSF81631">
    <property type="entry name" value="PAP/OAS1 substrate-binding domain"/>
    <property type="match status" value="1"/>
</dbReference>
<dbReference type="InterPro" id="IPR043519">
    <property type="entry name" value="NT_sf"/>
</dbReference>
<dbReference type="VEuPathDB" id="CryptoDB:Cvel_26170"/>
<accession>A0A0G4HD31</accession>
<dbReference type="Gene3D" id="1.10.1410.10">
    <property type="match status" value="1"/>
</dbReference>